<name>A0ABQ9IIH1_9NEOP</name>
<protein>
    <submittedName>
        <fullName evidence="2">Uncharacterized protein</fullName>
    </submittedName>
</protein>
<sequence>MNHVKLRYAFMSDHAVKTPFYLELFSAFKAERRGSVKGDTAMRIKSPIAAKRKALNWRAMFSSCYVCLWDFQWRSYYVILLEHPTVFSSGLTVRLPPRRTGFNSRPVTPRFSQMRIVLDDAAGRRVFLGDLPFPSPLHSDSINFSHHLTLIGSQDHVVKEATWVVHRTFFAHRGDETVDVRVSIAPNATTRLGVRGAQFLRPDGHLKSRPNISTEINCIAADRLYSLTYKYEDINWFSAVTVEADDWASVLQEVSNIVVRALAELQQRLHNARRSLRLHGGQTAARPATVGRHLVIDTSVAEHTPRGGGIGGWLGTSTSRNYRFGPLMLTVLWVRLGRWLASPNLSQSNEIQLHRQTRAPPPSPLYKDFYYTCVEVLDPVMIHLSLYGHLLRLGTTRCQATEYSGVQAIHRSGALATNTATQRRKRRPADYFIGLVSQVDLVFAPVVKKFVSSPRLLVRFCDSPGRKYKMSLLRGTTASQNPILKFQYKYFYEMGKSIFSDNIFFLFYSLFVMGRGGCGEEGCIQAASHFHVNTRLRQCARKRKMRIRVDCRGRDPIFLCRNTGVVSASLPPFYHSSDCRVTPRDRGLIHHARRQEPITNGVVVPARRTAHGVACVECNVSEPTQPLHHSAAHILSHTPPDTSSPLQRPGFFHLPFPIPSHSKKKKKPLAGSPERHADIKNFGRMAGTGLERRPSQTFAADPLSPSSVKCGTVQSAYHLFAIDAIYPTTAHFNYSTQTAVGLLVSHLGEPGSIPGRVTPDFCKWKSWRTMVGGFLGDLPFPPPLHSGAAPFSLNFTLIGSQDLQLWYVLTLGALALDKVWRVWGQVSRVCKVKVGVILTWRRTAKTVHIGLASSRPPPTTPAQSTFSSEKRIFLQGQAPPLSLERRILQNLPKTKHPDPLPLHQATERYLLAGELPGPWRALHNPRCEARGWFECVNRTGDLFRLARLCSSFLSCNRALADEGRPRSFVKGMHHPCRTVFKQPVCLARDKGCY</sequence>
<evidence type="ECO:0000313" key="3">
    <source>
        <dbReference type="Proteomes" id="UP001159363"/>
    </source>
</evidence>
<evidence type="ECO:0000256" key="1">
    <source>
        <dbReference type="SAM" id="MobiDB-lite"/>
    </source>
</evidence>
<accession>A0ABQ9IIH1</accession>
<comment type="caution">
    <text evidence="2">The sequence shown here is derived from an EMBL/GenBank/DDBJ whole genome shotgun (WGS) entry which is preliminary data.</text>
</comment>
<feature type="region of interest" description="Disordered" evidence="1">
    <location>
        <begin position="657"/>
        <end position="676"/>
    </location>
</feature>
<reference evidence="2 3" key="1">
    <citation type="submission" date="2023-02" db="EMBL/GenBank/DDBJ databases">
        <title>LHISI_Scaffold_Assembly.</title>
        <authorList>
            <person name="Stuart O.P."/>
            <person name="Cleave R."/>
            <person name="Magrath M.J.L."/>
            <person name="Mikheyev A.S."/>
        </authorList>
    </citation>
    <scope>NUCLEOTIDE SEQUENCE [LARGE SCALE GENOMIC DNA]</scope>
    <source>
        <strain evidence="2">Daus_M_001</strain>
        <tissue evidence="2">Leg muscle</tissue>
    </source>
</reference>
<dbReference type="EMBL" id="JARBHB010000001">
    <property type="protein sequence ID" value="KAJ8896242.1"/>
    <property type="molecule type" value="Genomic_DNA"/>
</dbReference>
<dbReference type="Proteomes" id="UP001159363">
    <property type="component" value="Chromosome 1"/>
</dbReference>
<gene>
    <name evidence="2" type="ORF">PR048_001585</name>
</gene>
<keyword evidence="3" id="KW-1185">Reference proteome</keyword>
<organism evidence="2 3">
    <name type="scientific">Dryococelus australis</name>
    <dbReference type="NCBI Taxonomy" id="614101"/>
    <lineage>
        <taxon>Eukaryota</taxon>
        <taxon>Metazoa</taxon>
        <taxon>Ecdysozoa</taxon>
        <taxon>Arthropoda</taxon>
        <taxon>Hexapoda</taxon>
        <taxon>Insecta</taxon>
        <taxon>Pterygota</taxon>
        <taxon>Neoptera</taxon>
        <taxon>Polyneoptera</taxon>
        <taxon>Phasmatodea</taxon>
        <taxon>Verophasmatodea</taxon>
        <taxon>Anareolatae</taxon>
        <taxon>Phasmatidae</taxon>
        <taxon>Eurycanthinae</taxon>
        <taxon>Dryococelus</taxon>
    </lineage>
</organism>
<evidence type="ECO:0000313" key="2">
    <source>
        <dbReference type="EMBL" id="KAJ8896242.1"/>
    </source>
</evidence>
<proteinExistence type="predicted"/>